<dbReference type="Proteomes" id="UP001162992">
    <property type="component" value="Chromosome 3"/>
</dbReference>
<dbReference type="EMBL" id="CM055094">
    <property type="protein sequence ID" value="KAJ7562823.1"/>
    <property type="molecule type" value="Genomic_DNA"/>
</dbReference>
<evidence type="ECO:0000313" key="2">
    <source>
        <dbReference type="Proteomes" id="UP001162992"/>
    </source>
</evidence>
<organism evidence="1 2">
    <name type="scientific">Diphasiastrum complanatum</name>
    <name type="common">Issler's clubmoss</name>
    <name type="synonym">Lycopodium complanatum</name>
    <dbReference type="NCBI Taxonomy" id="34168"/>
    <lineage>
        <taxon>Eukaryota</taxon>
        <taxon>Viridiplantae</taxon>
        <taxon>Streptophyta</taxon>
        <taxon>Embryophyta</taxon>
        <taxon>Tracheophyta</taxon>
        <taxon>Lycopodiopsida</taxon>
        <taxon>Lycopodiales</taxon>
        <taxon>Lycopodiaceae</taxon>
        <taxon>Lycopodioideae</taxon>
        <taxon>Diphasiastrum</taxon>
    </lineage>
</organism>
<reference evidence="2" key="1">
    <citation type="journal article" date="2024" name="Proc. Natl. Acad. Sci. U.S.A.">
        <title>Extraordinary preservation of gene collinearity over three hundred million years revealed in homosporous lycophytes.</title>
        <authorList>
            <person name="Li C."/>
            <person name="Wickell D."/>
            <person name="Kuo L.Y."/>
            <person name="Chen X."/>
            <person name="Nie B."/>
            <person name="Liao X."/>
            <person name="Peng D."/>
            <person name="Ji J."/>
            <person name="Jenkins J."/>
            <person name="Williams M."/>
            <person name="Shu S."/>
            <person name="Plott C."/>
            <person name="Barry K."/>
            <person name="Rajasekar S."/>
            <person name="Grimwood J."/>
            <person name="Han X."/>
            <person name="Sun S."/>
            <person name="Hou Z."/>
            <person name="He W."/>
            <person name="Dai G."/>
            <person name="Sun C."/>
            <person name="Schmutz J."/>
            <person name="Leebens-Mack J.H."/>
            <person name="Li F.W."/>
            <person name="Wang L."/>
        </authorList>
    </citation>
    <scope>NUCLEOTIDE SEQUENCE [LARGE SCALE GENOMIC DNA]</scope>
    <source>
        <strain evidence="2">cv. PW_Plant_1</strain>
    </source>
</reference>
<comment type="caution">
    <text evidence="1">The sequence shown here is derived from an EMBL/GenBank/DDBJ whole genome shotgun (WGS) entry which is preliminary data.</text>
</comment>
<gene>
    <name evidence="1" type="ORF">O6H91_03G085400</name>
</gene>
<keyword evidence="2" id="KW-1185">Reference proteome</keyword>
<sequence length="131" mass="14693">MADAILSVPESSPPKPVQEDNEIPSHILASIPKVTVLSNSREELLNTVQKLKKDLQDWRGQLDSQVKTYRQELGELRNTLNTGVEHLKNEFQDLRNALKKNIDAPSDVACKGREGVRTTTAETETSRETEI</sequence>
<proteinExistence type="predicted"/>
<evidence type="ECO:0000313" key="1">
    <source>
        <dbReference type="EMBL" id="KAJ7562823.1"/>
    </source>
</evidence>
<protein>
    <submittedName>
        <fullName evidence="1">Uncharacterized protein</fullName>
    </submittedName>
</protein>
<name>A0ACC2E8X7_DIPCM</name>
<accession>A0ACC2E8X7</accession>